<organism evidence="2 3">
    <name type="scientific">Dethiosulfovibrio marinus</name>
    <dbReference type="NCBI Taxonomy" id="133532"/>
    <lineage>
        <taxon>Bacteria</taxon>
        <taxon>Thermotogati</taxon>
        <taxon>Synergistota</taxon>
        <taxon>Synergistia</taxon>
        <taxon>Synergistales</taxon>
        <taxon>Dethiosulfovibrionaceae</taxon>
        <taxon>Dethiosulfovibrio</taxon>
    </lineage>
</organism>
<dbReference type="InterPro" id="IPR027417">
    <property type="entry name" value="P-loop_NTPase"/>
</dbReference>
<reference evidence="2 3" key="1">
    <citation type="submission" date="2022-01" db="EMBL/GenBank/DDBJ databases">
        <title>Dethiosulfovibrio faecalis sp. nov., a novel proteolytic, non-sulfur-reducing bacterium isolated from a marine aquaculture solid waste bioreactor.</title>
        <authorList>
            <person name="Grabowski S."/>
            <person name="Apolinario E."/>
            <person name="Schneider N."/>
            <person name="Marshall C.W."/>
            <person name="Sowers K.R."/>
        </authorList>
    </citation>
    <scope>NUCLEOTIDE SEQUENCE [LARGE SCALE GENOMIC DNA]</scope>
    <source>
        <strain evidence="2 3">DSM 12537</strain>
    </source>
</reference>
<dbReference type="Proteomes" id="UP001200430">
    <property type="component" value="Unassembled WGS sequence"/>
</dbReference>
<proteinExistence type="predicted"/>
<dbReference type="SUPFAM" id="SSF52540">
    <property type="entry name" value="P-loop containing nucleoside triphosphate hydrolases"/>
    <property type="match status" value="1"/>
</dbReference>
<evidence type="ECO:0000259" key="1">
    <source>
        <dbReference type="Pfam" id="PF00271"/>
    </source>
</evidence>
<evidence type="ECO:0000313" key="3">
    <source>
        <dbReference type="Proteomes" id="UP001200430"/>
    </source>
</evidence>
<dbReference type="Gene3D" id="3.40.50.300">
    <property type="entry name" value="P-loop containing nucleotide triphosphate hydrolases"/>
    <property type="match status" value="1"/>
</dbReference>
<dbReference type="Pfam" id="PF00271">
    <property type="entry name" value="Helicase_C"/>
    <property type="match status" value="1"/>
</dbReference>
<accession>A0ABS9EJE3</accession>
<sequence>MSLEGRCFNDFATGDKGTLSELAERLGENPPPWDGPGIRALGISGRTKKADRPRILDAVRSGETKVLVAVNVADEGLYLPELLAYGGGCVKGRRGRHGCSRHRSRSKRSSGRPWRPGGRYRYAYTREGYRWFLPCGLPLPGVSWPGDGCEEVG</sequence>
<evidence type="ECO:0000313" key="2">
    <source>
        <dbReference type="EMBL" id="MCF4141310.1"/>
    </source>
</evidence>
<dbReference type="RefSeq" id="WP_236097639.1">
    <property type="nucleotide sequence ID" value="NZ_JAKGUD010000001.1"/>
</dbReference>
<keyword evidence="3" id="KW-1185">Reference proteome</keyword>
<dbReference type="InterPro" id="IPR001650">
    <property type="entry name" value="Helicase_C-like"/>
</dbReference>
<protein>
    <recommendedName>
        <fullName evidence="1">Helicase C-terminal domain-containing protein</fullName>
    </recommendedName>
</protein>
<comment type="caution">
    <text evidence="2">The sequence shown here is derived from an EMBL/GenBank/DDBJ whole genome shotgun (WGS) entry which is preliminary data.</text>
</comment>
<feature type="domain" description="Helicase C-terminal" evidence="1">
    <location>
        <begin position="37"/>
        <end position="81"/>
    </location>
</feature>
<dbReference type="EMBL" id="JAKGUD010000001">
    <property type="protein sequence ID" value="MCF4141310.1"/>
    <property type="molecule type" value="Genomic_DNA"/>
</dbReference>
<name>A0ABS9EJE3_9BACT</name>
<gene>
    <name evidence="2" type="ORF">L2W38_00560</name>
</gene>